<evidence type="ECO:0000256" key="1">
    <source>
        <dbReference type="ARBA" id="ARBA00004571"/>
    </source>
</evidence>
<evidence type="ECO:0000313" key="11">
    <source>
        <dbReference type="Proteomes" id="UP000627292"/>
    </source>
</evidence>
<dbReference type="GO" id="GO:0015344">
    <property type="term" value="F:siderophore uptake transmembrane transporter activity"/>
    <property type="evidence" value="ECO:0007669"/>
    <property type="project" value="TreeGrafter"/>
</dbReference>
<keyword evidence="11" id="KW-1185">Reference proteome</keyword>
<protein>
    <submittedName>
        <fullName evidence="10">TonB-dependent receptor</fullName>
    </submittedName>
</protein>
<sequence length="711" mass="79308">MPLWAQNDTASLPAAGAAVVVEAARTLERVKQVAFPVTVVNGKELRNRNADVNRVLDALPGMRVRESGGMGSAFEYSINGLSGKAVKFFIDGIPMETMGGTFSINNIPVNVIDRIEVYKGVTPAELGGDALGGAVHIITRKDVYSFLDASYSYGSFNTHRAAVSGKWYTPRSGFTLSANGWVNHSDNNYQVWGNTVEVADENGRPIAGNHKYRRFNDDYRAISGRVEAGFTNTAWADQLLLSFTLSHQHKGIQTGRTMAFIYGDVRYKEKLLMPSIRYAKKNWLVRGLQVDLFAALNRVEGSTIDTGSNKYNWAGAVITSGVNGELNGIRAQKSLYTFTDHTRMAVAHLGYQLLSGHTISLNTNARFTTRKGSDAIARAEWTIPFREPQHLNKIISGLSYQAQLLNGKWTNSVFVKSFAYTAEANVYDYNGGQQKELITYRTSKHTWGVGYGTVIKPDANRQIKFSVENASRLPEAQELLGDGNTILNAPMLQPERSLNMNAAYIQRIPLGKQELNLEGGVFFRNTSNLIWLGEGDLFGTARYENINKLRSMGIEASVAYTNKKWLEVSANATWQDVRNRQRYTTSGARNIVYNDRMKNMPAVMANAEVRLYTPAAAGKRRISVYVNTHFVQSYFLNWPSLGDPATKKRIPQQWVQDAGITYAFPGNACSITVECRNLLNKQVYDNYLLQKPGKFASVQIRYFFSQVKHNQ</sequence>
<dbReference type="Pfam" id="PF07715">
    <property type="entry name" value="Plug"/>
    <property type="match status" value="1"/>
</dbReference>
<keyword evidence="4 8" id="KW-0812">Transmembrane</keyword>
<evidence type="ECO:0000256" key="6">
    <source>
        <dbReference type="ARBA" id="ARBA00023136"/>
    </source>
</evidence>
<dbReference type="GO" id="GO:0009279">
    <property type="term" value="C:cell outer membrane"/>
    <property type="evidence" value="ECO:0007669"/>
    <property type="project" value="UniProtKB-SubCell"/>
</dbReference>
<proteinExistence type="inferred from homology"/>
<dbReference type="InterPro" id="IPR012910">
    <property type="entry name" value="Plug_dom"/>
</dbReference>
<keyword evidence="10" id="KW-0675">Receptor</keyword>
<name>A0A917IWU1_9BACT</name>
<dbReference type="SUPFAM" id="SSF56935">
    <property type="entry name" value="Porins"/>
    <property type="match status" value="1"/>
</dbReference>
<dbReference type="InterPro" id="IPR036942">
    <property type="entry name" value="Beta-barrel_TonB_sf"/>
</dbReference>
<dbReference type="EMBL" id="BMIB01000002">
    <property type="protein sequence ID" value="GGH66950.1"/>
    <property type="molecule type" value="Genomic_DNA"/>
</dbReference>
<keyword evidence="3 8" id="KW-1134">Transmembrane beta strand</keyword>
<comment type="similarity">
    <text evidence="8">Belongs to the TonB-dependent receptor family.</text>
</comment>
<evidence type="ECO:0000256" key="8">
    <source>
        <dbReference type="PROSITE-ProRule" id="PRU01360"/>
    </source>
</evidence>
<dbReference type="PROSITE" id="PS52016">
    <property type="entry name" value="TONB_DEPENDENT_REC_3"/>
    <property type="match status" value="1"/>
</dbReference>
<reference evidence="10" key="1">
    <citation type="journal article" date="2014" name="Int. J. Syst. Evol. Microbiol.">
        <title>Complete genome sequence of Corynebacterium casei LMG S-19264T (=DSM 44701T), isolated from a smear-ripened cheese.</title>
        <authorList>
            <consortium name="US DOE Joint Genome Institute (JGI-PGF)"/>
            <person name="Walter F."/>
            <person name="Albersmeier A."/>
            <person name="Kalinowski J."/>
            <person name="Ruckert C."/>
        </authorList>
    </citation>
    <scope>NUCLEOTIDE SEQUENCE</scope>
    <source>
        <strain evidence="10">CGMCC 1.15290</strain>
    </source>
</reference>
<evidence type="ECO:0000256" key="2">
    <source>
        <dbReference type="ARBA" id="ARBA00022448"/>
    </source>
</evidence>
<comment type="subcellular location">
    <subcellularLocation>
        <location evidence="1 8">Cell outer membrane</location>
        <topology evidence="1 8">Multi-pass membrane protein</topology>
    </subcellularLocation>
</comment>
<keyword evidence="5" id="KW-0732">Signal</keyword>
<evidence type="ECO:0000256" key="7">
    <source>
        <dbReference type="ARBA" id="ARBA00023237"/>
    </source>
</evidence>
<gene>
    <name evidence="10" type="ORF">GCM10011379_21660</name>
</gene>
<dbReference type="InterPro" id="IPR039426">
    <property type="entry name" value="TonB-dep_rcpt-like"/>
</dbReference>
<dbReference type="GO" id="GO:0044718">
    <property type="term" value="P:siderophore transmembrane transport"/>
    <property type="evidence" value="ECO:0007669"/>
    <property type="project" value="TreeGrafter"/>
</dbReference>
<evidence type="ECO:0000256" key="4">
    <source>
        <dbReference type="ARBA" id="ARBA00022692"/>
    </source>
</evidence>
<reference evidence="10" key="2">
    <citation type="submission" date="2020-09" db="EMBL/GenBank/DDBJ databases">
        <authorList>
            <person name="Sun Q."/>
            <person name="Zhou Y."/>
        </authorList>
    </citation>
    <scope>NUCLEOTIDE SEQUENCE</scope>
    <source>
        <strain evidence="10">CGMCC 1.15290</strain>
    </source>
</reference>
<dbReference type="InterPro" id="IPR037066">
    <property type="entry name" value="Plug_dom_sf"/>
</dbReference>
<dbReference type="Gene3D" id="2.40.170.20">
    <property type="entry name" value="TonB-dependent receptor, beta-barrel domain"/>
    <property type="match status" value="1"/>
</dbReference>
<keyword evidence="2 8" id="KW-0813">Transport</keyword>
<dbReference type="PANTHER" id="PTHR30069:SF29">
    <property type="entry name" value="HEMOGLOBIN AND HEMOGLOBIN-HAPTOGLOBIN-BINDING PROTEIN 1-RELATED"/>
    <property type="match status" value="1"/>
</dbReference>
<dbReference type="PANTHER" id="PTHR30069">
    <property type="entry name" value="TONB-DEPENDENT OUTER MEMBRANE RECEPTOR"/>
    <property type="match status" value="1"/>
</dbReference>
<keyword evidence="6 8" id="KW-0472">Membrane</keyword>
<evidence type="ECO:0000256" key="5">
    <source>
        <dbReference type="ARBA" id="ARBA00022729"/>
    </source>
</evidence>
<dbReference type="Proteomes" id="UP000627292">
    <property type="component" value="Unassembled WGS sequence"/>
</dbReference>
<evidence type="ECO:0000313" key="10">
    <source>
        <dbReference type="EMBL" id="GGH66950.1"/>
    </source>
</evidence>
<dbReference type="AlphaFoldDB" id="A0A917IWU1"/>
<dbReference type="Gene3D" id="2.170.130.10">
    <property type="entry name" value="TonB-dependent receptor, plug domain"/>
    <property type="match status" value="1"/>
</dbReference>
<feature type="domain" description="TonB-dependent receptor plug" evidence="9">
    <location>
        <begin position="30"/>
        <end position="134"/>
    </location>
</feature>
<organism evidence="10 11">
    <name type="scientific">Filimonas zeae</name>
    <dbReference type="NCBI Taxonomy" id="1737353"/>
    <lineage>
        <taxon>Bacteria</taxon>
        <taxon>Pseudomonadati</taxon>
        <taxon>Bacteroidota</taxon>
        <taxon>Chitinophagia</taxon>
        <taxon>Chitinophagales</taxon>
        <taxon>Chitinophagaceae</taxon>
        <taxon>Filimonas</taxon>
    </lineage>
</organism>
<evidence type="ECO:0000259" key="9">
    <source>
        <dbReference type="Pfam" id="PF07715"/>
    </source>
</evidence>
<keyword evidence="7 8" id="KW-0998">Cell outer membrane</keyword>
<comment type="caution">
    <text evidence="10">The sequence shown here is derived from an EMBL/GenBank/DDBJ whole genome shotgun (WGS) entry which is preliminary data.</text>
</comment>
<evidence type="ECO:0000256" key="3">
    <source>
        <dbReference type="ARBA" id="ARBA00022452"/>
    </source>
</evidence>
<accession>A0A917IWU1</accession>